<organism evidence="9 10">
    <name type="scientific">Lacibacter cauensis</name>
    <dbReference type="NCBI Taxonomy" id="510947"/>
    <lineage>
        <taxon>Bacteria</taxon>
        <taxon>Pseudomonadati</taxon>
        <taxon>Bacteroidota</taxon>
        <taxon>Chitinophagia</taxon>
        <taxon>Chitinophagales</taxon>
        <taxon>Chitinophagaceae</taxon>
        <taxon>Lacibacter</taxon>
    </lineage>
</organism>
<gene>
    <name evidence="9" type="ORF">IQ13_2017</name>
</gene>
<comment type="caution">
    <text evidence="9">The sequence shown here is derived from an EMBL/GenBank/DDBJ whole genome shotgun (WGS) entry which is preliminary data.</text>
</comment>
<evidence type="ECO:0000256" key="1">
    <source>
        <dbReference type="ARBA" id="ARBA00004571"/>
    </source>
</evidence>
<dbReference type="Gene3D" id="2.60.40.1120">
    <property type="entry name" value="Carboxypeptidase-like, regulatory domain"/>
    <property type="match status" value="1"/>
</dbReference>
<evidence type="ECO:0000259" key="8">
    <source>
        <dbReference type="SMART" id="SM00965"/>
    </source>
</evidence>
<dbReference type="NCBIfam" id="TIGR04056">
    <property type="entry name" value="OMP_RagA_SusC"/>
    <property type="match status" value="1"/>
</dbReference>
<keyword evidence="10" id="KW-1185">Reference proteome</keyword>
<dbReference type="InterPro" id="IPR037066">
    <property type="entry name" value="Plug_dom_sf"/>
</dbReference>
<protein>
    <submittedName>
        <fullName evidence="9">TonB-linked SusC/RagA family outer membrane protein</fullName>
    </submittedName>
</protein>
<dbReference type="SUPFAM" id="SSF49464">
    <property type="entry name" value="Carboxypeptidase regulatory domain-like"/>
    <property type="match status" value="1"/>
</dbReference>
<feature type="domain" description="Secretin/TonB short N-terminal" evidence="8">
    <location>
        <begin position="69"/>
        <end position="120"/>
    </location>
</feature>
<dbReference type="InterPro" id="IPR023997">
    <property type="entry name" value="TonB-dep_OMP_SusC/RagA_CS"/>
</dbReference>
<evidence type="ECO:0000256" key="4">
    <source>
        <dbReference type="ARBA" id="ARBA00022692"/>
    </source>
</evidence>
<dbReference type="PROSITE" id="PS52016">
    <property type="entry name" value="TONB_DEPENDENT_REC_3"/>
    <property type="match status" value="1"/>
</dbReference>
<evidence type="ECO:0000256" key="2">
    <source>
        <dbReference type="ARBA" id="ARBA00022448"/>
    </source>
</evidence>
<evidence type="ECO:0000256" key="7">
    <source>
        <dbReference type="PROSITE-ProRule" id="PRU01360"/>
    </source>
</evidence>
<keyword evidence="4 7" id="KW-0812">Transmembrane</keyword>
<evidence type="ECO:0000256" key="6">
    <source>
        <dbReference type="ARBA" id="ARBA00023237"/>
    </source>
</evidence>
<keyword evidence="2 7" id="KW-0813">Transport</keyword>
<proteinExistence type="inferred from homology"/>
<dbReference type="EMBL" id="VLLE01000003">
    <property type="protein sequence ID" value="TWI83898.1"/>
    <property type="molecule type" value="Genomic_DNA"/>
</dbReference>
<name>A0A562SRZ6_9BACT</name>
<dbReference type="Pfam" id="PF07660">
    <property type="entry name" value="STN"/>
    <property type="match status" value="1"/>
</dbReference>
<evidence type="ECO:0000313" key="9">
    <source>
        <dbReference type="EMBL" id="TWI83898.1"/>
    </source>
</evidence>
<accession>A0A562SRZ6</accession>
<dbReference type="InterPro" id="IPR039426">
    <property type="entry name" value="TonB-dep_rcpt-like"/>
</dbReference>
<dbReference type="Gene3D" id="2.170.130.10">
    <property type="entry name" value="TonB-dependent receptor, plug domain"/>
    <property type="match status" value="1"/>
</dbReference>
<sequence length="1108" mass="120760">MKKKGAGSVFKTDQLSKKLLLIMKLTTLLLTVFCLHVSAHTYSQEKISLKMKTVELKKVLQAIEKSSDYRFLFDEVLVKGKPKVSVEVENADINQVLSLVLSNTGLGYQILNTNLVVLKETGSQQELKEVTVSGKVTASTGEPLAGVSVTLNNSTIGTTTNADGTYSLTVPDDAVLIFSSVGYTTTEEKVSGRPVINIVLQPATQTMNEVVVVGYGTQRKRDLTGSVSSIKGDEVSKMPATNPIASLQGKVPGLTISNTGRAGAAPVVRIRGINSTNSASPVYVVDGILHDNIDFLNPADIETIDILRDPSSIAIYGLRGANGVIAITSKKAARGQTRINLQSSVGIQTVQHKIALTDAAGFRKLYTAQLANLNAAPFDYTNYTANTNWQDLVLQDAVITTHNLSVSNNSEKTTTYLNIGYTNQEGVLKYDQFERYLVRLNEEIRISKNIKVGGDISGYHYKNNPPAASITNALWAAPIVPVQADANTYYSMPSFQRAQVGNPIAALNRNNRSSIENGFRVIGSLFAEVKFLKSFTWKSVVYTDLSFFTGRSFNRLPYRFINLGEGTAATTTTVDNSIRTSVSQEQSESRRYQQDHTLSYDKRIGNGHTINAVAGVTTIYNRSSFVNGFRRDTSVNVPDNPDFWYLGVINVNNPISNGGGGGESAIAGGFARVSYTYKGKYLLNATIRRDGSSKFAPENRWGTFGSVGAGWVVSDEDFFKNVKGIDFLKIRGAWGLTGNANGFADDLWRPGIQNASTAIFGDNIYTSIQAAYIPDPKLRWETVRGLDVGFDIRALDNRLNTEFTFYDRTTTDILTGVTLPNETRSYFTNLGKITNRGVELTAGWNDRIGKDLTYGVSANVSYNMNVVNSIGNNFNFTITGNGGVNRTNTGQSIGYFYGYTQTGIYQSTADLAKQPAFVTSLPGDIAYLDRNGDGVLNDNDRGYIGTPFPPYSYGGSLSLGYKGLDFQIEMQGAAGHSIYTQRRTSTFATLNFEANRLNAWTAPGTSNIEPIMDNTRGNNFLMSTYYLEPGDYLRIRLLQIGYTFNESALSKVGIKKARVFLSGQNVATWSRVTGYSPEPLIGSILGGGADNGAYPVPSVYSLGINVTF</sequence>
<comment type="similarity">
    <text evidence="7">Belongs to the TonB-dependent receptor family.</text>
</comment>
<dbReference type="InterPro" id="IPR011662">
    <property type="entry name" value="Secretin/TonB_short_N"/>
</dbReference>
<dbReference type="Proteomes" id="UP000316167">
    <property type="component" value="Unassembled WGS sequence"/>
</dbReference>
<keyword evidence="6 7" id="KW-0998">Cell outer membrane</keyword>
<dbReference type="InterPro" id="IPR023996">
    <property type="entry name" value="TonB-dep_OMP_SusC/RagA"/>
</dbReference>
<dbReference type="InterPro" id="IPR036942">
    <property type="entry name" value="Beta-barrel_TonB_sf"/>
</dbReference>
<dbReference type="SMART" id="SM00965">
    <property type="entry name" value="STN"/>
    <property type="match status" value="1"/>
</dbReference>
<reference evidence="9 10" key="1">
    <citation type="journal article" date="2015" name="Stand. Genomic Sci.">
        <title>Genomic Encyclopedia of Bacterial and Archaeal Type Strains, Phase III: the genomes of soil and plant-associated and newly described type strains.</title>
        <authorList>
            <person name="Whitman W.B."/>
            <person name="Woyke T."/>
            <person name="Klenk H.P."/>
            <person name="Zhou Y."/>
            <person name="Lilburn T.G."/>
            <person name="Beck B.J."/>
            <person name="De Vos P."/>
            <person name="Vandamme P."/>
            <person name="Eisen J.A."/>
            <person name="Garrity G."/>
            <person name="Hugenholtz P."/>
            <person name="Kyrpides N.C."/>
        </authorList>
    </citation>
    <scope>NUCLEOTIDE SEQUENCE [LARGE SCALE GENOMIC DNA]</scope>
    <source>
        <strain evidence="9 10">CGMCC 1.7271</strain>
    </source>
</reference>
<dbReference type="Gene3D" id="3.55.50.30">
    <property type="match status" value="1"/>
</dbReference>
<keyword evidence="3 7" id="KW-1134">Transmembrane beta strand</keyword>
<dbReference type="GO" id="GO:0009279">
    <property type="term" value="C:cell outer membrane"/>
    <property type="evidence" value="ECO:0007669"/>
    <property type="project" value="UniProtKB-SubCell"/>
</dbReference>
<evidence type="ECO:0000313" key="10">
    <source>
        <dbReference type="Proteomes" id="UP000316167"/>
    </source>
</evidence>
<dbReference type="NCBIfam" id="TIGR04057">
    <property type="entry name" value="SusC_RagA_signa"/>
    <property type="match status" value="1"/>
</dbReference>
<evidence type="ECO:0000256" key="5">
    <source>
        <dbReference type="ARBA" id="ARBA00023136"/>
    </source>
</evidence>
<dbReference type="Pfam" id="PF07715">
    <property type="entry name" value="Plug"/>
    <property type="match status" value="1"/>
</dbReference>
<dbReference type="InterPro" id="IPR008969">
    <property type="entry name" value="CarboxyPept-like_regulatory"/>
</dbReference>
<evidence type="ECO:0000256" key="3">
    <source>
        <dbReference type="ARBA" id="ARBA00022452"/>
    </source>
</evidence>
<dbReference type="Gene3D" id="2.40.170.20">
    <property type="entry name" value="TonB-dependent receptor, beta-barrel domain"/>
    <property type="match status" value="1"/>
</dbReference>
<keyword evidence="5 7" id="KW-0472">Membrane</keyword>
<dbReference type="AlphaFoldDB" id="A0A562SRZ6"/>
<dbReference type="InterPro" id="IPR012910">
    <property type="entry name" value="Plug_dom"/>
</dbReference>
<comment type="subcellular location">
    <subcellularLocation>
        <location evidence="1 7">Cell outer membrane</location>
        <topology evidence="1 7">Multi-pass membrane protein</topology>
    </subcellularLocation>
</comment>
<dbReference type="SUPFAM" id="SSF56935">
    <property type="entry name" value="Porins"/>
    <property type="match status" value="1"/>
</dbReference>
<dbReference type="Pfam" id="PF13715">
    <property type="entry name" value="CarbopepD_reg_2"/>
    <property type="match status" value="1"/>
</dbReference>